<feature type="transmembrane region" description="Helical" evidence="6">
    <location>
        <begin position="94"/>
        <end position="117"/>
    </location>
</feature>
<protein>
    <submittedName>
        <fullName evidence="7">Uncharacterized protein</fullName>
    </submittedName>
</protein>
<dbReference type="GO" id="GO:0050909">
    <property type="term" value="P:sensory perception of taste"/>
    <property type="evidence" value="ECO:0007669"/>
    <property type="project" value="InterPro"/>
</dbReference>
<keyword evidence="2" id="KW-1003">Cell membrane</keyword>
<proteinExistence type="predicted"/>
<organism evidence="7 8">
    <name type="scientific">Artemia franciscana</name>
    <name type="common">Brine shrimp</name>
    <name type="synonym">Artemia sanfranciscana</name>
    <dbReference type="NCBI Taxonomy" id="6661"/>
    <lineage>
        <taxon>Eukaryota</taxon>
        <taxon>Metazoa</taxon>
        <taxon>Ecdysozoa</taxon>
        <taxon>Arthropoda</taxon>
        <taxon>Crustacea</taxon>
        <taxon>Branchiopoda</taxon>
        <taxon>Anostraca</taxon>
        <taxon>Artemiidae</taxon>
        <taxon>Artemia</taxon>
    </lineage>
</organism>
<dbReference type="InterPro" id="IPR013604">
    <property type="entry name" value="7TM_chemorcpt"/>
</dbReference>
<keyword evidence="5 6" id="KW-0472">Membrane</keyword>
<dbReference type="Pfam" id="PF08395">
    <property type="entry name" value="7tm_7"/>
    <property type="match status" value="1"/>
</dbReference>
<evidence type="ECO:0000256" key="6">
    <source>
        <dbReference type="SAM" id="Phobius"/>
    </source>
</evidence>
<evidence type="ECO:0000256" key="3">
    <source>
        <dbReference type="ARBA" id="ARBA00022692"/>
    </source>
</evidence>
<dbReference type="Proteomes" id="UP001187531">
    <property type="component" value="Unassembled WGS sequence"/>
</dbReference>
<feature type="transmembrane region" description="Helical" evidence="6">
    <location>
        <begin position="60"/>
        <end position="82"/>
    </location>
</feature>
<comment type="caution">
    <text evidence="7">The sequence shown here is derived from an EMBL/GenBank/DDBJ whole genome shotgun (WGS) entry which is preliminary data.</text>
</comment>
<evidence type="ECO:0000313" key="8">
    <source>
        <dbReference type="Proteomes" id="UP001187531"/>
    </source>
</evidence>
<accession>A0AA88HIG9</accession>
<evidence type="ECO:0000256" key="1">
    <source>
        <dbReference type="ARBA" id="ARBA00004651"/>
    </source>
</evidence>
<name>A0AA88HIG9_ARTSF</name>
<keyword evidence="8" id="KW-1185">Reference proteome</keyword>
<evidence type="ECO:0000313" key="7">
    <source>
        <dbReference type="EMBL" id="KAK2709608.1"/>
    </source>
</evidence>
<dbReference type="AlphaFoldDB" id="A0AA88HIG9"/>
<comment type="subcellular location">
    <subcellularLocation>
        <location evidence="1">Cell membrane</location>
        <topology evidence="1">Multi-pass membrane protein</topology>
    </subcellularLocation>
</comment>
<evidence type="ECO:0000256" key="5">
    <source>
        <dbReference type="ARBA" id="ARBA00023136"/>
    </source>
</evidence>
<keyword evidence="4 6" id="KW-1133">Transmembrane helix</keyword>
<gene>
    <name evidence="7" type="ORF">QYM36_013319</name>
</gene>
<dbReference type="EMBL" id="JAVRJZ010000017">
    <property type="protein sequence ID" value="KAK2709608.1"/>
    <property type="molecule type" value="Genomic_DNA"/>
</dbReference>
<keyword evidence="3 6" id="KW-0812">Transmembrane</keyword>
<evidence type="ECO:0000256" key="4">
    <source>
        <dbReference type="ARBA" id="ARBA00022989"/>
    </source>
</evidence>
<reference evidence="7" key="1">
    <citation type="submission" date="2023-07" db="EMBL/GenBank/DDBJ databases">
        <title>Chromosome-level genome assembly of Artemia franciscana.</title>
        <authorList>
            <person name="Jo E."/>
        </authorList>
    </citation>
    <scope>NUCLEOTIDE SEQUENCE</scope>
    <source>
        <tissue evidence="7">Whole body</tissue>
    </source>
</reference>
<dbReference type="GO" id="GO:0005886">
    <property type="term" value="C:plasma membrane"/>
    <property type="evidence" value="ECO:0007669"/>
    <property type="project" value="UniProtKB-SubCell"/>
</dbReference>
<sequence length="126" mass="14470">MKLYFMTGILLTHKFELLNLKMKTLIKVDKTLKALEEHRRIHSSLLETIKVFDRIFDPDILLSLLATAVHVVLLLFLAMIMLTTFHGTTQWHWFFYQLTFTSLGFVSFLRIAGTAVVGDRLAGKAS</sequence>
<evidence type="ECO:0000256" key="2">
    <source>
        <dbReference type="ARBA" id="ARBA00022475"/>
    </source>
</evidence>